<dbReference type="EMBL" id="SRJC01000001">
    <property type="protein sequence ID" value="TGB05133.1"/>
    <property type="molecule type" value="Genomic_DNA"/>
</dbReference>
<dbReference type="Proteomes" id="UP000297982">
    <property type="component" value="Unassembled WGS sequence"/>
</dbReference>
<accession>A0A4Z0H3Z1</accession>
<keyword evidence="3" id="KW-1185">Reference proteome</keyword>
<evidence type="ECO:0000313" key="3">
    <source>
        <dbReference type="Proteomes" id="UP000297982"/>
    </source>
</evidence>
<dbReference type="AlphaFoldDB" id="A0A4Z0H3Z1"/>
<reference evidence="2 3" key="1">
    <citation type="journal article" date="2003" name="Int. J. Syst. Evol. Microbiol.">
        <title>Halobacillus salinus sp. nov., isolated from a salt lake on the coast of the East Sea in Korea.</title>
        <authorList>
            <person name="Yoon J.H."/>
            <person name="Kang K.H."/>
            <person name="Park Y.H."/>
        </authorList>
    </citation>
    <scope>NUCLEOTIDE SEQUENCE [LARGE SCALE GENOMIC DNA]</scope>
    <source>
        <strain evidence="2 3">HSL-3</strain>
    </source>
</reference>
<keyword evidence="1" id="KW-0732">Signal</keyword>
<dbReference type="RefSeq" id="WP_135327342.1">
    <property type="nucleotide sequence ID" value="NZ_SRJC01000001.1"/>
</dbReference>
<gene>
    <name evidence="2" type="ORF">E4663_09110</name>
</gene>
<dbReference type="STRING" id="192814.GCA_900166575_02164"/>
<evidence type="ECO:0000313" key="2">
    <source>
        <dbReference type="EMBL" id="TGB05133.1"/>
    </source>
</evidence>
<protein>
    <submittedName>
        <fullName evidence="2">Uncharacterized protein</fullName>
    </submittedName>
</protein>
<sequence>MRNRGIVMNKMLFSFAICFIALAGCQAGQDNTSSTSEVLEEAIGIEQTNANKENDDIAEVVIDQHNYDYSFSDYPILSRYLGNFNKPVQKLQSLSFTHVINDQYIVTFACHQDDCSYLLIDFDQASSFLLSDLSVLTEYQLSPDQSFAAFLFERSTEDQTPTHHLSVLNLETLQPVELELQEEEQLIPRPNQFQYPIRSVTFDTNQIITVESEPISNSGVRDVITTHWIYQ</sequence>
<proteinExistence type="predicted"/>
<feature type="chain" id="PRO_5039148045" evidence="1">
    <location>
        <begin position="24"/>
        <end position="231"/>
    </location>
</feature>
<dbReference type="PROSITE" id="PS51257">
    <property type="entry name" value="PROKAR_LIPOPROTEIN"/>
    <property type="match status" value="1"/>
</dbReference>
<evidence type="ECO:0000256" key="1">
    <source>
        <dbReference type="SAM" id="SignalP"/>
    </source>
</evidence>
<comment type="caution">
    <text evidence="2">The sequence shown here is derived from an EMBL/GenBank/DDBJ whole genome shotgun (WGS) entry which is preliminary data.</text>
</comment>
<organism evidence="2 3">
    <name type="scientific">Halobacillus salinus</name>
    <dbReference type="NCBI Taxonomy" id="192814"/>
    <lineage>
        <taxon>Bacteria</taxon>
        <taxon>Bacillati</taxon>
        <taxon>Bacillota</taxon>
        <taxon>Bacilli</taxon>
        <taxon>Bacillales</taxon>
        <taxon>Bacillaceae</taxon>
        <taxon>Halobacillus</taxon>
    </lineage>
</organism>
<feature type="signal peptide" evidence="1">
    <location>
        <begin position="1"/>
        <end position="23"/>
    </location>
</feature>
<name>A0A4Z0H3Z1_9BACI</name>